<sequence length="325" mass="37544">MRLLPADLERDITGIRRKLLKALCLRTQGLKNYWEIFFSKVILPVRVFGKTLRFIKVNDTTHGFFLSVNPLATFAVKEASSLLFPHLHKEETLIPPPPLPRPVTPTLSEPHKHTVLFSIAASRRQGSVEGPQHSNFVDDSHGLRPESRLVHRRFQRLVEDRTSKAPTTAVRPRARQSPPLKCKTQLFLGVTCGYMIWITTKGGIKHEFFQGVYYLPYPGSCKSFWVVVIKTKPRDRIESDQKEEEESYQIDYPTPSKIVVETGHSISLATPQVPDEVIDVRVTITWLHWTWMMRRNKMRKQKMKKMASLMKMSLAQKMKTTLKRT</sequence>
<keyword evidence="2" id="KW-1185">Reference proteome</keyword>
<dbReference type="EMBL" id="JASCZI010060444">
    <property type="protein sequence ID" value="MED6131661.1"/>
    <property type="molecule type" value="Genomic_DNA"/>
</dbReference>
<accession>A0ABU6S5G4</accession>
<proteinExistence type="predicted"/>
<name>A0ABU6S5G4_9FABA</name>
<comment type="caution">
    <text evidence="1">The sequence shown here is derived from an EMBL/GenBank/DDBJ whole genome shotgun (WGS) entry which is preliminary data.</text>
</comment>
<evidence type="ECO:0000313" key="2">
    <source>
        <dbReference type="Proteomes" id="UP001341840"/>
    </source>
</evidence>
<evidence type="ECO:0000313" key="1">
    <source>
        <dbReference type="EMBL" id="MED6131661.1"/>
    </source>
</evidence>
<protein>
    <submittedName>
        <fullName evidence="1">Uncharacterized protein</fullName>
    </submittedName>
</protein>
<reference evidence="1 2" key="1">
    <citation type="journal article" date="2023" name="Plants (Basel)">
        <title>Bridging the Gap: Combining Genomics and Transcriptomics Approaches to Understand Stylosanthes scabra, an Orphan Legume from the Brazilian Caatinga.</title>
        <authorList>
            <person name="Ferreira-Neto J.R.C."/>
            <person name="da Silva M.D."/>
            <person name="Binneck E."/>
            <person name="de Melo N.F."/>
            <person name="da Silva R.H."/>
            <person name="de Melo A.L.T.M."/>
            <person name="Pandolfi V."/>
            <person name="Bustamante F.O."/>
            <person name="Brasileiro-Vidal A.C."/>
            <person name="Benko-Iseppon A.M."/>
        </authorList>
    </citation>
    <scope>NUCLEOTIDE SEQUENCE [LARGE SCALE GENOMIC DNA]</scope>
    <source>
        <tissue evidence="1">Leaves</tissue>
    </source>
</reference>
<organism evidence="1 2">
    <name type="scientific">Stylosanthes scabra</name>
    <dbReference type="NCBI Taxonomy" id="79078"/>
    <lineage>
        <taxon>Eukaryota</taxon>
        <taxon>Viridiplantae</taxon>
        <taxon>Streptophyta</taxon>
        <taxon>Embryophyta</taxon>
        <taxon>Tracheophyta</taxon>
        <taxon>Spermatophyta</taxon>
        <taxon>Magnoliopsida</taxon>
        <taxon>eudicotyledons</taxon>
        <taxon>Gunneridae</taxon>
        <taxon>Pentapetalae</taxon>
        <taxon>rosids</taxon>
        <taxon>fabids</taxon>
        <taxon>Fabales</taxon>
        <taxon>Fabaceae</taxon>
        <taxon>Papilionoideae</taxon>
        <taxon>50 kb inversion clade</taxon>
        <taxon>dalbergioids sensu lato</taxon>
        <taxon>Dalbergieae</taxon>
        <taxon>Pterocarpus clade</taxon>
        <taxon>Stylosanthes</taxon>
    </lineage>
</organism>
<dbReference type="Proteomes" id="UP001341840">
    <property type="component" value="Unassembled WGS sequence"/>
</dbReference>
<gene>
    <name evidence="1" type="ORF">PIB30_011812</name>
</gene>